<organism evidence="2">
    <name type="scientific">termite gut metagenome</name>
    <dbReference type="NCBI Taxonomy" id="433724"/>
    <lineage>
        <taxon>unclassified sequences</taxon>
        <taxon>metagenomes</taxon>
        <taxon>organismal metagenomes</taxon>
    </lineage>
</organism>
<keyword evidence="2" id="KW-0675">Receptor</keyword>
<dbReference type="NCBIfam" id="TIGR04057">
    <property type="entry name" value="SusC_RagA_signa"/>
    <property type="match status" value="1"/>
</dbReference>
<sequence>MIGDGAKIRVRGTTSLNKSDDPLYVVDGIIGAGAVNTSDIESIEGLKDASATAIYGSRGANGVVLITTKKGKEGRPQITFESNLGMAQMAKKYDLLSPYEYAQALTNIKSVAFSDADMNAYQNGSQGIDWQDLMTQTGYNQNYKLSVAGGNKTTRFLVSGEVLDQSAITKFTNFNRYQFRTNIDTDVADWLHIMSDVRLARTKRHNAEVD</sequence>
<dbReference type="EMBL" id="SNRY01008557">
    <property type="protein sequence ID" value="KAA6308312.1"/>
    <property type="molecule type" value="Genomic_DNA"/>
</dbReference>
<feature type="non-terminal residue" evidence="2">
    <location>
        <position position="210"/>
    </location>
</feature>
<evidence type="ECO:0000313" key="2">
    <source>
        <dbReference type="EMBL" id="KAA6308312.1"/>
    </source>
</evidence>
<dbReference type="InterPro" id="IPR023997">
    <property type="entry name" value="TonB-dep_OMP_SusC/RagA_CS"/>
</dbReference>
<gene>
    <name evidence="2" type="ORF">EZS27_040005</name>
</gene>
<dbReference type="SUPFAM" id="SSF56935">
    <property type="entry name" value="Porins"/>
    <property type="match status" value="1"/>
</dbReference>
<accession>A0A5J4PGA8</accession>
<dbReference type="InterPro" id="IPR037066">
    <property type="entry name" value="Plug_dom_sf"/>
</dbReference>
<dbReference type="PROSITE" id="PS52016">
    <property type="entry name" value="TONB_DEPENDENT_REC_3"/>
    <property type="match status" value="1"/>
</dbReference>
<proteinExistence type="predicted"/>
<feature type="domain" description="TonB-dependent receptor plug" evidence="1">
    <location>
        <begin position="3"/>
        <end position="63"/>
    </location>
</feature>
<dbReference type="Pfam" id="PF07715">
    <property type="entry name" value="Plug"/>
    <property type="match status" value="1"/>
</dbReference>
<protein>
    <submittedName>
        <fullName evidence="2">TonB-dependent receptor SusC</fullName>
    </submittedName>
</protein>
<comment type="caution">
    <text evidence="2">The sequence shown here is derived from an EMBL/GenBank/DDBJ whole genome shotgun (WGS) entry which is preliminary data.</text>
</comment>
<dbReference type="InterPro" id="IPR039426">
    <property type="entry name" value="TonB-dep_rcpt-like"/>
</dbReference>
<dbReference type="AlphaFoldDB" id="A0A5J4PGA8"/>
<dbReference type="InterPro" id="IPR012910">
    <property type="entry name" value="Plug_dom"/>
</dbReference>
<reference evidence="2" key="1">
    <citation type="submission" date="2019-03" db="EMBL/GenBank/DDBJ databases">
        <title>Single cell metagenomics reveals metabolic interactions within the superorganism composed of flagellate Streblomastix strix and complex community of Bacteroidetes bacteria on its surface.</title>
        <authorList>
            <person name="Treitli S.C."/>
            <person name="Kolisko M."/>
            <person name="Husnik F."/>
            <person name="Keeling P."/>
            <person name="Hampl V."/>
        </authorList>
    </citation>
    <scope>NUCLEOTIDE SEQUENCE</scope>
    <source>
        <strain evidence="2">STM</strain>
    </source>
</reference>
<evidence type="ECO:0000259" key="1">
    <source>
        <dbReference type="Pfam" id="PF07715"/>
    </source>
</evidence>
<dbReference type="Gene3D" id="2.170.130.10">
    <property type="entry name" value="TonB-dependent receptor, plug domain"/>
    <property type="match status" value="1"/>
</dbReference>
<name>A0A5J4PGA8_9ZZZZ</name>